<dbReference type="Proteomes" id="UP001528823">
    <property type="component" value="Unassembled WGS sequence"/>
</dbReference>
<proteinExistence type="predicted"/>
<comment type="caution">
    <text evidence="1">The sequence shown here is derived from an EMBL/GenBank/DDBJ whole genome shotgun (WGS) entry which is preliminary data.</text>
</comment>
<dbReference type="EMBL" id="JAPMOU010000014">
    <property type="protein sequence ID" value="MDE1462825.1"/>
    <property type="molecule type" value="Genomic_DNA"/>
</dbReference>
<keyword evidence="2" id="KW-1185">Reference proteome</keyword>
<gene>
    <name evidence="1" type="ORF">ORQ98_12685</name>
</gene>
<evidence type="ECO:0000313" key="1">
    <source>
        <dbReference type="EMBL" id="MDE1462825.1"/>
    </source>
</evidence>
<protein>
    <recommendedName>
        <fullName evidence="3">Ferric siderophore reductase C-terminal domain-containing protein</fullName>
    </recommendedName>
</protein>
<dbReference type="RefSeq" id="WP_274689176.1">
    <property type="nucleotide sequence ID" value="NZ_JAPMOU010000014.1"/>
</dbReference>
<reference evidence="1 2" key="1">
    <citation type="submission" date="2022-11" db="EMBL/GenBank/DDBJ databases">
        <title>Spartinivicinus poritis sp. nov., isolated from scleractinian coral Porites lutea.</title>
        <authorList>
            <person name="Zhang G."/>
            <person name="Cai L."/>
            <person name="Wei Q."/>
        </authorList>
    </citation>
    <scope>NUCLEOTIDE SEQUENCE [LARGE SCALE GENOMIC DNA]</scope>
    <source>
        <strain evidence="1 2">A2-2</strain>
    </source>
</reference>
<accession>A0ABT5U9G7</accession>
<evidence type="ECO:0008006" key="3">
    <source>
        <dbReference type="Google" id="ProtNLM"/>
    </source>
</evidence>
<name>A0ABT5U9G7_9GAMM</name>
<organism evidence="1 2">
    <name type="scientific">Spartinivicinus poritis</name>
    <dbReference type="NCBI Taxonomy" id="2994640"/>
    <lineage>
        <taxon>Bacteria</taxon>
        <taxon>Pseudomonadati</taxon>
        <taxon>Pseudomonadota</taxon>
        <taxon>Gammaproteobacteria</taxon>
        <taxon>Oceanospirillales</taxon>
        <taxon>Zooshikellaceae</taxon>
        <taxon>Spartinivicinus</taxon>
    </lineage>
</organism>
<sequence length="250" mass="28650">MLPACFEPHFPVFNDVNSALTNLASFNDEWHWKECNESDHLSLDLLFSDSKWLINAVNQFCEKEQVTNRRVAASLVQKRLMSCVVSPLVAVYLFTGLIPQLNLNQLFINQSLSENIQWRGQPFCTTNESLVSWLDDLIKEFFDIFRTLLRINPQAFWGNTALAIASPWSRLAHFGKGGEAVHPDIKHFLSKFSPSIQSAVDWLLIEKATGYVCIPRRNNCCLKFSLPNRKLCGTCNRRSKEEQITLIKNQ</sequence>
<evidence type="ECO:0000313" key="2">
    <source>
        <dbReference type="Proteomes" id="UP001528823"/>
    </source>
</evidence>